<proteinExistence type="predicted"/>
<dbReference type="EMBL" id="GGFJ01013567">
    <property type="protein sequence ID" value="MBW62708.1"/>
    <property type="molecule type" value="Transcribed_RNA"/>
</dbReference>
<evidence type="ECO:0000313" key="3">
    <source>
        <dbReference type="EMBL" id="MBW62708.1"/>
    </source>
</evidence>
<feature type="region of interest" description="Disordered" evidence="1">
    <location>
        <begin position="50"/>
        <end position="80"/>
    </location>
</feature>
<accession>A0A2M4CCN6</accession>
<dbReference type="AlphaFoldDB" id="A0A2M4CCN6"/>
<reference evidence="3" key="1">
    <citation type="submission" date="2018-01" db="EMBL/GenBank/DDBJ databases">
        <title>An insight into the sialome of Amazonian anophelines.</title>
        <authorList>
            <person name="Ribeiro J.M."/>
            <person name="Scarpassa V."/>
            <person name="Calvo E."/>
        </authorList>
    </citation>
    <scope>NUCLEOTIDE SEQUENCE</scope>
    <source>
        <tissue evidence="3">Salivary glands</tissue>
    </source>
</reference>
<feature type="chain" id="PRO_5014714417" evidence="2">
    <location>
        <begin position="18"/>
        <end position="80"/>
    </location>
</feature>
<sequence length="80" mass="8587">MDSPGVVLFAFIPPAAATTTFRPNNPPSVLCGTFTKLLLCHAYHDPMRGSGLYTRAQGEPEEQKSDSQGPFSIRPLSAPP</sequence>
<evidence type="ECO:0000256" key="2">
    <source>
        <dbReference type="SAM" id="SignalP"/>
    </source>
</evidence>
<feature type="signal peptide" evidence="2">
    <location>
        <begin position="1"/>
        <end position="17"/>
    </location>
</feature>
<name>A0A2M4CCN6_9DIPT</name>
<evidence type="ECO:0000256" key="1">
    <source>
        <dbReference type="SAM" id="MobiDB-lite"/>
    </source>
</evidence>
<organism evidence="3">
    <name type="scientific">Anopheles marajoara</name>
    <dbReference type="NCBI Taxonomy" id="58244"/>
    <lineage>
        <taxon>Eukaryota</taxon>
        <taxon>Metazoa</taxon>
        <taxon>Ecdysozoa</taxon>
        <taxon>Arthropoda</taxon>
        <taxon>Hexapoda</taxon>
        <taxon>Insecta</taxon>
        <taxon>Pterygota</taxon>
        <taxon>Neoptera</taxon>
        <taxon>Endopterygota</taxon>
        <taxon>Diptera</taxon>
        <taxon>Nematocera</taxon>
        <taxon>Culicoidea</taxon>
        <taxon>Culicidae</taxon>
        <taxon>Anophelinae</taxon>
        <taxon>Anopheles</taxon>
    </lineage>
</organism>
<keyword evidence="2" id="KW-0732">Signal</keyword>
<protein>
    <submittedName>
        <fullName evidence="3">Putative secreted protein</fullName>
    </submittedName>
</protein>